<dbReference type="EMBL" id="JAJFAT010000017">
    <property type="protein sequence ID" value="MCC3145799.1"/>
    <property type="molecule type" value="Genomic_DNA"/>
</dbReference>
<sequence length="378" mass="44637">MQIDAHYYAVLALSRFIGFRKDIAHKISYASQFVDDARVNLVTLSDHNDPSLLKKLSETPPLFNAATAHSYFEVNTLSYAAMVNNTAAFHFVPGCEGESFVKKMRCKKESPIILDILKEAKNDDDPVKFGLTLHAYADTFTHQGFSGIISKVNDVDKDRAFNQVHLEYIYLIKNRMIKEFLIKIKDVFSKEKQDKFIPAYGHGQVYSYPDIPYLEWKYRFDASVDFSKKFEETRIHNVDRYKKAFMKIKINLEDFLENNPKFKDDNVSGEFNFEDFFEVLLNKDILEQRIEVWQEYLLDENLLSADDKKIIEYDEDLWLRDAFEDFISQDYKKRVVYDAYLADNFFETDWYNYYKGIHWYKNLFFKSAQKHGLAIPNK</sequence>
<dbReference type="AlphaFoldDB" id="A0AAW4X232"/>
<dbReference type="Pfam" id="PF20551">
    <property type="entry name" value="DUF6765"/>
    <property type="match status" value="1"/>
</dbReference>
<dbReference type="InterPro" id="IPR046653">
    <property type="entry name" value="DUF6765"/>
</dbReference>
<accession>A0AAW4X232</accession>
<gene>
    <name evidence="1" type="ORF">LJ207_10730</name>
</gene>
<evidence type="ECO:0000313" key="2">
    <source>
        <dbReference type="Proteomes" id="UP001199296"/>
    </source>
</evidence>
<dbReference type="RefSeq" id="WP_229346499.1">
    <property type="nucleotide sequence ID" value="NZ_JAJFAT010000017.1"/>
</dbReference>
<proteinExistence type="predicted"/>
<name>A0AAW4X232_9FIRM</name>
<reference evidence="1 2" key="1">
    <citation type="submission" date="2021-10" db="EMBL/GenBank/DDBJ databases">
        <authorList>
            <person name="Grouzdev D.S."/>
            <person name="Pantiukh K.S."/>
            <person name="Krutkina M.S."/>
        </authorList>
    </citation>
    <scope>NUCLEOTIDE SEQUENCE [LARGE SCALE GENOMIC DNA]</scope>
    <source>
        <strain evidence="1 2">Z-7514</strain>
    </source>
</reference>
<keyword evidence="2" id="KW-1185">Reference proteome</keyword>
<protein>
    <submittedName>
        <fullName evidence="1">Uncharacterized protein</fullName>
    </submittedName>
</protein>
<evidence type="ECO:0000313" key="1">
    <source>
        <dbReference type="EMBL" id="MCC3145799.1"/>
    </source>
</evidence>
<dbReference type="Proteomes" id="UP001199296">
    <property type="component" value="Unassembled WGS sequence"/>
</dbReference>
<organism evidence="1 2">
    <name type="scientific">Halanaerobium polyolivorans</name>
    <dbReference type="NCBI Taxonomy" id="2886943"/>
    <lineage>
        <taxon>Bacteria</taxon>
        <taxon>Bacillati</taxon>
        <taxon>Bacillota</taxon>
        <taxon>Clostridia</taxon>
        <taxon>Halanaerobiales</taxon>
        <taxon>Halanaerobiaceae</taxon>
        <taxon>Halanaerobium</taxon>
    </lineage>
</organism>
<comment type="caution">
    <text evidence="1">The sequence shown here is derived from an EMBL/GenBank/DDBJ whole genome shotgun (WGS) entry which is preliminary data.</text>
</comment>